<dbReference type="RefSeq" id="XP_056485117.1">
    <property type="nucleotide sequence ID" value="XM_056634497.1"/>
</dbReference>
<dbReference type="OrthoDB" id="5430750at2759"/>
<dbReference type="SUPFAM" id="SSF144083">
    <property type="entry name" value="Magnesium transport protein CorA, transmembrane region"/>
    <property type="match status" value="1"/>
</dbReference>
<name>A0A9X0B3Z9_9EURO</name>
<dbReference type="GO" id="GO:0016020">
    <property type="term" value="C:membrane"/>
    <property type="evidence" value="ECO:0007669"/>
    <property type="project" value="UniProtKB-SubCell"/>
</dbReference>
<proteinExistence type="predicted"/>
<protein>
    <submittedName>
        <fullName evidence="6">Mg2+ transporter protein CorA-like/Zinc transport protein ZntB</fullName>
    </submittedName>
</protein>
<dbReference type="GO" id="GO:0046873">
    <property type="term" value="F:metal ion transmembrane transporter activity"/>
    <property type="evidence" value="ECO:0007669"/>
    <property type="project" value="InterPro"/>
</dbReference>
<evidence type="ECO:0000256" key="5">
    <source>
        <dbReference type="SAM" id="Phobius"/>
    </source>
</evidence>
<feature type="transmembrane region" description="Helical" evidence="5">
    <location>
        <begin position="144"/>
        <end position="165"/>
    </location>
</feature>
<sequence>MCGKAAEDSLHDAKDDIFLTKFTNDSLAIGTYQAGIPELVLAVQVLMRDLRCRDSENYTVNLVEIYHDYILVVRKPKLSPAQVIDFCQKYDSLCRNLTLSRSSAGPSSFCVPIAEALFPLFIPDSHNLSGVEARQEDHGKAISVFTIVTVIFLPLSFVTSFLGMNTTDIRDTDNTQILFWVVSLSLTALITGLSLLIGLKGNEIQEFIYSRGWFKTGSH</sequence>
<comment type="caution">
    <text evidence="6">The sequence shown here is derived from an EMBL/GenBank/DDBJ whole genome shotgun (WGS) entry which is preliminary data.</text>
</comment>
<gene>
    <name evidence="6" type="ORF">N7509_009860</name>
</gene>
<organism evidence="6 7">
    <name type="scientific">Penicillium cosmopolitanum</name>
    <dbReference type="NCBI Taxonomy" id="1131564"/>
    <lineage>
        <taxon>Eukaryota</taxon>
        <taxon>Fungi</taxon>
        <taxon>Dikarya</taxon>
        <taxon>Ascomycota</taxon>
        <taxon>Pezizomycotina</taxon>
        <taxon>Eurotiomycetes</taxon>
        <taxon>Eurotiomycetidae</taxon>
        <taxon>Eurotiales</taxon>
        <taxon>Aspergillaceae</taxon>
        <taxon>Penicillium</taxon>
    </lineage>
</organism>
<comment type="subcellular location">
    <subcellularLocation>
        <location evidence="1">Membrane</location>
        <topology evidence="1">Multi-pass membrane protein</topology>
    </subcellularLocation>
</comment>
<keyword evidence="4 5" id="KW-0472">Membrane</keyword>
<evidence type="ECO:0000256" key="3">
    <source>
        <dbReference type="ARBA" id="ARBA00022989"/>
    </source>
</evidence>
<dbReference type="Proteomes" id="UP001147747">
    <property type="component" value="Unassembled WGS sequence"/>
</dbReference>
<reference evidence="6" key="2">
    <citation type="journal article" date="2023" name="IMA Fungus">
        <title>Comparative genomic study of the Penicillium genus elucidates a diverse pangenome and 15 lateral gene transfer events.</title>
        <authorList>
            <person name="Petersen C."/>
            <person name="Sorensen T."/>
            <person name="Nielsen M.R."/>
            <person name="Sondergaard T.E."/>
            <person name="Sorensen J.L."/>
            <person name="Fitzpatrick D.A."/>
            <person name="Frisvad J.C."/>
            <person name="Nielsen K.L."/>
        </authorList>
    </citation>
    <scope>NUCLEOTIDE SEQUENCE</scope>
    <source>
        <strain evidence="6">IBT 29677</strain>
    </source>
</reference>
<evidence type="ECO:0000256" key="4">
    <source>
        <dbReference type="ARBA" id="ARBA00023136"/>
    </source>
</evidence>
<evidence type="ECO:0000313" key="6">
    <source>
        <dbReference type="EMBL" id="KAJ5387319.1"/>
    </source>
</evidence>
<dbReference type="Pfam" id="PF01544">
    <property type="entry name" value="CorA"/>
    <property type="match status" value="1"/>
</dbReference>
<evidence type="ECO:0000256" key="1">
    <source>
        <dbReference type="ARBA" id="ARBA00004141"/>
    </source>
</evidence>
<accession>A0A9X0B3Z9</accession>
<dbReference type="InterPro" id="IPR002523">
    <property type="entry name" value="MgTranspt_CorA/ZnTranspt_ZntB"/>
</dbReference>
<evidence type="ECO:0000313" key="7">
    <source>
        <dbReference type="Proteomes" id="UP001147747"/>
    </source>
</evidence>
<dbReference type="InterPro" id="IPR045863">
    <property type="entry name" value="CorA_TM1_TM2"/>
</dbReference>
<dbReference type="Gene3D" id="1.20.58.340">
    <property type="entry name" value="Magnesium transport protein CorA, transmembrane region"/>
    <property type="match status" value="1"/>
</dbReference>
<dbReference type="EMBL" id="JAPZBU010000009">
    <property type="protein sequence ID" value="KAJ5387319.1"/>
    <property type="molecule type" value="Genomic_DNA"/>
</dbReference>
<dbReference type="AlphaFoldDB" id="A0A9X0B3Z9"/>
<reference evidence="6" key="1">
    <citation type="submission" date="2022-12" db="EMBL/GenBank/DDBJ databases">
        <authorList>
            <person name="Petersen C."/>
        </authorList>
    </citation>
    <scope>NUCLEOTIDE SEQUENCE</scope>
    <source>
        <strain evidence="6">IBT 29677</strain>
    </source>
</reference>
<dbReference type="GeneID" id="81373477"/>
<feature type="transmembrane region" description="Helical" evidence="5">
    <location>
        <begin position="177"/>
        <end position="199"/>
    </location>
</feature>
<keyword evidence="3 5" id="KW-1133">Transmembrane helix</keyword>
<keyword evidence="2 5" id="KW-0812">Transmembrane</keyword>
<evidence type="ECO:0000256" key="2">
    <source>
        <dbReference type="ARBA" id="ARBA00022692"/>
    </source>
</evidence>
<keyword evidence="7" id="KW-1185">Reference proteome</keyword>